<dbReference type="EMBL" id="CAUJNA010000069">
    <property type="protein sequence ID" value="CAJ1371349.1"/>
    <property type="molecule type" value="Genomic_DNA"/>
</dbReference>
<proteinExistence type="predicted"/>
<protein>
    <submittedName>
        <fullName evidence="1">Uncharacterized protein</fullName>
    </submittedName>
</protein>
<reference evidence="1" key="1">
    <citation type="submission" date="2023-08" db="EMBL/GenBank/DDBJ databases">
        <authorList>
            <person name="Chen Y."/>
            <person name="Shah S."/>
            <person name="Dougan E. K."/>
            <person name="Thang M."/>
            <person name="Chan C."/>
        </authorList>
    </citation>
    <scope>NUCLEOTIDE SEQUENCE</scope>
</reference>
<organism evidence="1 2">
    <name type="scientific">Effrenium voratum</name>
    <dbReference type="NCBI Taxonomy" id="2562239"/>
    <lineage>
        <taxon>Eukaryota</taxon>
        <taxon>Sar</taxon>
        <taxon>Alveolata</taxon>
        <taxon>Dinophyceae</taxon>
        <taxon>Suessiales</taxon>
        <taxon>Symbiodiniaceae</taxon>
        <taxon>Effrenium</taxon>
    </lineage>
</organism>
<comment type="caution">
    <text evidence="1">The sequence shown here is derived from an EMBL/GenBank/DDBJ whole genome shotgun (WGS) entry which is preliminary data.</text>
</comment>
<dbReference type="Proteomes" id="UP001178507">
    <property type="component" value="Unassembled WGS sequence"/>
</dbReference>
<accession>A0AA36HN04</accession>
<evidence type="ECO:0000313" key="2">
    <source>
        <dbReference type="Proteomes" id="UP001178507"/>
    </source>
</evidence>
<dbReference type="AlphaFoldDB" id="A0AA36HN04"/>
<keyword evidence="2" id="KW-1185">Reference proteome</keyword>
<gene>
    <name evidence="1" type="ORF">EVOR1521_LOCUS1666</name>
</gene>
<sequence length="716" mass="81632">MGSGASLEPKSFGAPEAEPLERQQYIEEHHVMWDAFTNGDMEEVYKHAASQSSAGALAALGPANFQNCLRMSVAGIGKTQPHPKNVEEAVAVLCRGVALAQWPMAKVGMFTTDHPRQWEVLRGCLRAMQSASEELTAEKAAEKLLESLDDGEESRHFAALVLLVARDCVAGDLQDKALELVGKYLKLHKPTDPYQAGDLLALWYALQWRQKKEEPKWVGKMAVMPFKESHVKIFVDDSKTPMDLGVSSWDEADLKEGTLPEILRDWKVYGDAMAWLTKGEIGIEAMVVLDCWDFKQEHFRPMWDSKYKRCISQPTNLDTKELREKMMKWEEAYRGDKDSDVVGFHILGPASKHPEGKVDVCVGGIRTDTIRNPFFKGRPCYLDEGLDWAHHNRVFWCFHETHHKYERFYQDHLDFAQLIKKTDHPMFVQENWMEEFLGGNKEFFPNEDWKGKNEFDWYVQTITKRLADAKEPLTLVDGWKLWWGGNAPDVEGKHFDFESEHHKLWDAGASKDWEKVLELTDSQLRPMCARKLGKSNYKTVVILAVRALAHTDKPVQTIVQTLKKGMKVLGWPSERAKELVSQIPAEKEEPVLKAFAEEKDTEDAPPEPKKPAISIIEDHHEMWDAYQDKDWEEVMDHVATQVSAKALARLGEANFQNCIRLAMGAIAHSKEEPEDVEKAVEVMKEGLSIAQWESEKIGEYNLLSLHPKAEEVLKAL</sequence>
<name>A0AA36HN04_9DINO</name>
<evidence type="ECO:0000313" key="1">
    <source>
        <dbReference type="EMBL" id="CAJ1371349.1"/>
    </source>
</evidence>